<name>A0A918U289_STRCJ</name>
<dbReference type="AlphaFoldDB" id="A0A918U289"/>
<gene>
    <name evidence="2" type="ORF">GCM10010507_60630</name>
</gene>
<accession>A0A918U289</accession>
<proteinExistence type="predicted"/>
<evidence type="ECO:0000256" key="1">
    <source>
        <dbReference type="SAM" id="SignalP"/>
    </source>
</evidence>
<evidence type="ECO:0000313" key="2">
    <source>
        <dbReference type="EMBL" id="GHC73297.1"/>
    </source>
</evidence>
<reference evidence="2" key="1">
    <citation type="journal article" date="2014" name="Int. J. Syst. Evol. Microbiol.">
        <title>Complete genome sequence of Corynebacterium casei LMG S-19264T (=DSM 44701T), isolated from a smear-ripened cheese.</title>
        <authorList>
            <consortium name="US DOE Joint Genome Institute (JGI-PGF)"/>
            <person name="Walter F."/>
            <person name="Albersmeier A."/>
            <person name="Kalinowski J."/>
            <person name="Ruckert C."/>
        </authorList>
    </citation>
    <scope>NUCLEOTIDE SEQUENCE</scope>
    <source>
        <strain evidence="2">JCM 4633</strain>
    </source>
</reference>
<organism evidence="2 3">
    <name type="scientific">Streptomyces cinnamoneus</name>
    <name type="common">Streptoverticillium cinnamoneum</name>
    <dbReference type="NCBI Taxonomy" id="53446"/>
    <lineage>
        <taxon>Bacteria</taxon>
        <taxon>Bacillati</taxon>
        <taxon>Actinomycetota</taxon>
        <taxon>Actinomycetes</taxon>
        <taxon>Kitasatosporales</taxon>
        <taxon>Streptomycetaceae</taxon>
        <taxon>Streptomyces</taxon>
        <taxon>Streptomyces cinnamoneus group</taxon>
    </lineage>
</organism>
<comment type="caution">
    <text evidence="2">The sequence shown here is derived from an EMBL/GenBank/DDBJ whole genome shotgun (WGS) entry which is preliminary data.</text>
</comment>
<feature type="signal peptide" evidence="1">
    <location>
        <begin position="1"/>
        <end position="28"/>
    </location>
</feature>
<protein>
    <submittedName>
        <fullName evidence="2">Uncharacterized protein</fullName>
    </submittedName>
</protein>
<dbReference type="RefSeq" id="WP_190113142.1">
    <property type="nucleotide sequence ID" value="NZ_BMVB01000039.1"/>
</dbReference>
<reference evidence="2" key="2">
    <citation type="submission" date="2020-09" db="EMBL/GenBank/DDBJ databases">
        <authorList>
            <person name="Sun Q."/>
            <person name="Ohkuma M."/>
        </authorList>
    </citation>
    <scope>NUCLEOTIDE SEQUENCE</scope>
    <source>
        <strain evidence="2">JCM 4633</strain>
    </source>
</reference>
<dbReference type="EMBL" id="BMVB01000039">
    <property type="protein sequence ID" value="GHC73297.1"/>
    <property type="molecule type" value="Genomic_DNA"/>
</dbReference>
<keyword evidence="1" id="KW-0732">Signal</keyword>
<sequence length="107" mass="10683">MKRTVLRAAGVSILAAAAIGTVVPTAVAAGGGHAPGKFSTHAAKAVAKAPSVSVKKIFTGQGTVPSVIVTFDYSCNAATQRLDVTLTSFPPLPAGATYLKATKAEST</sequence>
<dbReference type="Proteomes" id="UP000646244">
    <property type="component" value="Unassembled WGS sequence"/>
</dbReference>
<feature type="chain" id="PRO_5037778766" evidence="1">
    <location>
        <begin position="29"/>
        <end position="107"/>
    </location>
</feature>
<evidence type="ECO:0000313" key="3">
    <source>
        <dbReference type="Proteomes" id="UP000646244"/>
    </source>
</evidence>